<dbReference type="Pfam" id="PF00106">
    <property type="entry name" value="adh_short"/>
    <property type="match status" value="2"/>
</dbReference>
<comment type="similarity">
    <text evidence="2">Belongs to the short-chain dehydrogenases/reductases (SDR) family.</text>
</comment>
<reference evidence="3" key="1">
    <citation type="submission" date="2016-06" db="UniProtKB">
        <authorList>
            <consortium name="WormBaseParasite"/>
        </authorList>
    </citation>
    <scope>IDENTIFICATION</scope>
</reference>
<dbReference type="SUPFAM" id="SSF51735">
    <property type="entry name" value="NAD(P)-binding Rossmann-fold domains"/>
    <property type="match status" value="1"/>
</dbReference>
<dbReference type="WBParaSite" id="SSLN_0001660901-mRNA-1">
    <property type="protein sequence ID" value="SSLN_0001660901-mRNA-1"/>
    <property type="gene ID" value="SSLN_0001660901"/>
</dbReference>
<accession>A0A183THQ3</accession>
<dbReference type="GO" id="GO:0016491">
    <property type="term" value="F:oxidoreductase activity"/>
    <property type="evidence" value="ECO:0007669"/>
    <property type="project" value="UniProtKB-KW"/>
</dbReference>
<dbReference type="PROSITE" id="PS00061">
    <property type="entry name" value="ADH_SHORT"/>
    <property type="match status" value="1"/>
</dbReference>
<organism evidence="3">
    <name type="scientific">Schistocephalus solidus</name>
    <name type="common">Tapeworm</name>
    <dbReference type="NCBI Taxonomy" id="70667"/>
    <lineage>
        <taxon>Eukaryota</taxon>
        <taxon>Metazoa</taxon>
        <taxon>Spiralia</taxon>
        <taxon>Lophotrochozoa</taxon>
        <taxon>Platyhelminthes</taxon>
        <taxon>Cestoda</taxon>
        <taxon>Eucestoda</taxon>
        <taxon>Diphyllobothriidea</taxon>
        <taxon>Diphyllobothriidae</taxon>
        <taxon>Schistocephalus</taxon>
    </lineage>
</organism>
<dbReference type="InterPro" id="IPR036291">
    <property type="entry name" value="NAD(P)-bd_dom_sf"/>
</dbReference>
<proteinExistence type="inferred from homology"/>
<dbReference type="PANTHER" id="PTHR44147">
    <property type="entry name" value="DEHYDROGENASE/REDUCTASE SDR FAMILY MEMBER 1"/>
    <property type="match status" value="1"/>
</dbReference>
<protein>
    <submittedName>
        <fullName evidence="3">Dehydrogenase/reductase SDR family member 1</fullName>
    </submittedName>
</protein>
<dbReference type="InterPro" id="IPR002347">
    <property type="entry name" value="SDR_fam"/>
</dbReference>
<dbReference type="PANTHER" id="PTHR44147:SF2">
    <property type="entry name" value="DEHYDROGENASE_REDUCTASE SDR FAMILY MEMBER 1"/>
    <property type="match status" value="1"/>
</dbReference>
<dbReference type="PRINTS" id="PR00080">
    <property type="entry name" value="SDRFAMILY"/>
</dbReference>
<dbReference type="AlphaFoldDB" id="A0A183THQ3"/>
<dbReference type="Gene3D" id="3.40.50.720">
    <property type="entry name" value="NAD(P)-binding Rossmann-like Domain"/>
    <property type="match status" value="1"/>
</dbReference>
<name>A0A183THQ3_SCHSO</name>
<evidence type="ECO:0000256" key="2">
    <source>
        <dbReference type="RuleBase" id="RU000363"/>
    </source>
</evidence>
<evidence type="ECO:0000256" key="1">
    <source>
        <dbReference type="ARBA" id="ARBA00023002"/>
    </source>
</evidence>
<dbReference type="InterPro" id="IPR020904">
    <property type="entry name" value="Sc_DH/Rdtase_CS"/>
</dbReference>
<evidence type="ECO:0000313" key="3">
    <source>
        <dbReference type="WBParaSite" id="SSLN_0001660901-mRNA-1"/>
    </source>
</evidence>
<sequence length="452" mass="49407">LSLLIFSMGSNKLPNLKGCVCLVTGASRGIGRGVSLALGECGATVYLTGRTLKPKGDVKEGNMGGSLEETAAEVTARGGVAIPVAVDHTDDGQVVNLFSRIRREQKGRLDLLVNNAFAAAGYISSHRGVSYWKLEAGESVSSAWDIVNRVGLRNHYICATLATRMMLECRGELTSDSDGGENEPNDADSQRPGLIINISSLGGLRYLFNVPYGVGKAAMDRMAADMAHELREKKKSIAVLSLWPGIVKTEHMLQSAQDLNSLSTTIEKLGDDPPCLFYLLYFLILRMLLIPGRPFLIIVVLEFIDFFLADSYPLRGGIDVDIIPWVVFKSPAENYVSFPSEVTLPSPALNAVTVSLHRRLTGVRESPELTGFVIARLLDEPKGQLLSRSGRVVFVADSALQMGIRDIDGKWPLSVRSLRFLLEATGWTRLSRLMPGFVRVPYSVFTWIGSKF</sequence>
<keyword evidence="1" id="KW-0560">Oxidoreductase</keyword>
<dbReference type="PRINTS" id="PR00081">
    <property type="entry name" value="GDHRDH"/>
</dbReference>